<sequence>MVMPNGMIWKWRCLPLGDENDFEGNIVLNFDHLNQCSSNLEDVSPVLIEVSDSPNRVNTHIRFRSPEPGAEADDMKIDNQSPHESNKQDSHESGSGPSSGRLEFQTDPPSQGELQIVLVSDPDASAQGEQVP</sequence>
<protein>
    <submittedName>
        <fullName evidence="1">Uncharacterized protein</fullName>
    </submittedName>
</protein>
<comment type="caution">
    <text evidence="1">The sequence shown here is derived from an EMBL/GenBank/DDBJ whole genome shotgun (WGS) entry which is preliminary data.</text>
</comment>
<keyword evidence="2" id="KW-1185">Reference proteome</keyword>
<reference evidence="2" key="1">
    <citation type="journal article" date="2022" name="Mol. Ecol. Resour.">
        <title>The genomes of chicory, endive, great burdock and yacon provide insights into Asteraceae palaeo-polyploidization history and plant inulin production.</title>
        <authorList>
            <person name="Fan W."/>
            <person name="Wang S."/>
            <person name="Wang H."/>
            <person name="Wang A."/>
            <person name="Jiang F."/>
            <person name="Liu H."/>
            <person name="Zhao H."/>
            <person name="Xu D."/>
            <person name="Zhang Y."/>
        </authorList>
    </citation>
    <scope>NUCLEOTIDE SEQUENCE [LARGE SCALE GENOMIC DNA]</scope>
    <source>
        <strain evidence="2">cv. Punajuju</strain>
    </source>
</reference>
<name>A0ACB8YRS4_CICIN</name>
<reference evidence="1 2" key="2">
    <citation type="journal article" date="2022" name="Mol. Ecol. Resour.">
        <title>The genomes of chicory, endive, great burdock and yacon provide insights into Asteraceae paleo-polyploidization history and plant inulin production.</title>
        <authorList>
            <person name="Fan W."/>
            <person name="Wang S."/>
            <person name="Wang H."/>
            <person name="Wang A."/>
            <person name="Jiang F."/>
            <person name="Liu H."/>
            <person name="Zhao H."/>
            <person name="Xu D."/>
            <person name="Zhang Y."/>
        </authorList>
    </citation>
    <scope>NUCLEOTIDE SEQUENCE [LARGE SCALE GENOMIC DNA]</scope>
    <source>
        <strain evidence="2">cv. Punajuju</strain>
        <tissue evidence="1">Leaves</tissue>
    </source>
</reference>
<evidence type="ECO:0000313" key="1">
    <source>
        <dbReference type="EMBL" id="KAI3688447.1"/>
    </source>
</evidence>
<dbReference type="EMBL" id="CM042017">
    <property type="protein sequence ID" value="KAI3688447.1"/>
    <property type="molecule type" value="Genomic_DNA"/>
</dbReference>
<gene>
    <name evidence="1" type="ORF">L2E82_46029</name>
</gene>
<organism evidence="1 2">
    <name type="scientific">Cichorium intybus</name>
    <name type="common">Chicory</name>
    <dbReference type="NCBI Taxonomy" id="13427"/>
    <lineage>
        <taxon>Eukaryota</taxon>
        <taxon>Viridiplantae</taxon>
        <taxon>Streptophyta</taxon>
        <taxon>Embryophyta</taxon>
        <taxon>Tracheophyta</taxon>
        <taxon>Spermatophyta</taxon>
        <taxon>Magnoliopsida</taxon>
        <taxon>eudicotyledons</taxon>
        <taxon>Gunneridae</taxon>
        <taxon>Pentapetalae</taxon>
        <taxon>asterids</taxon>
        <taxon>campanulids</taxon>
        <taxon>Asterales</taxon>
        <taxon>Asteraceae</taxon>
        <taxon>Cichorioideae</taxon>
        <taxon>Cichorieae</taxon>
        <taxon>Cichoriinae</taxon>
        <taxon>Cichorium</taxon>
    </lineage>
</organism>
<dbReference type="Proteomes" id="UP001055811">
    <property type="component" value="Linkage Group LG09"/>
</dbReference>
<proteinExistence type="predicted"/>
<evidence type="ECO:0000313" key="2">
    <source>
        <dbReference type="Proteomes" id="UP001055811"/>
    </source>
</evidence>
<accession>A0ACB8YRS4</accession>